<protein>
    <submittedName>
        <fullName evidence="1">Uncharacterized protein</fullName>
    </submittedName>
</protein>
<reference evidence="2" key="1">
    <citation type="submission" date="2014-03" db="EMBL/GenBank/DDBJ databases">
        <authorList>
            <person name="Aksoy S."/>
            <person name="Warren W."/>
            <person name="Wilson R.K."/>
        </authorList>
    </citation>
    <scope>NUCLEOTIDE SEQUENCE [LARGE SCALE GENOMIC DNA]</scope>
    <source>
        <strain evidence="2">IAEA</strain>
    </source>
</reference>
<accession>A0A1A9ZQC0</accession>
<dbReference type="Proteomes" id="UP000092445">
    <property type="component" value="Unassembled WGS sequence"/>
</dbReference>
<keyword evidence="2" id="KW-1185">Reference proteome</keyword>
<sequence length="151" mass="16892">MQELNAMKLYCVISNKISKERGCRKQKRFFSVRSNNSSGDHRQRLFVRFLAGVCDLICPDPAGTPRKTPTTATFIIKNDDFCGLISVWLNGWTNEYHLSGYRMRRLTTTAIAKATVTVAATATATATALTCQTSENANIFFLFHSLAFQLV</sequence>
<name>A0A1A9ZQC0_GLOPL</name>
<reference evidence="1" key="2">
    <citation type="submission" date="2020-05" db="UniProtKB">
        <authorList>
            <consortium name="EnsemblMetazoa"/>
        </authorList>
    </citation>
    <scope>IDENTIFICATION</scope>
    <source>
        <strain evidence="1">IAEA</strain>
    </source>
</reference>
<evidence type="ECO:0000313" key="1">
    <source>
        <dbReference type="EnsemblMetazoa" id="GPAI021795-PA"/>
    </source>
</evidence>
<dbReference type="VEuPathDB" id="VectorBase:GPAI021795"/>
<organism evidence="1 2">
    <name type="scientific">Glossina pallidipes</name>
    <name type="common">Tsetse fly</name>
    <dbReference type="NCBI Taxonomy" id="7398"/>
    <lineage>
        <taxon>Eukaryota</taxon>
        <taxon>Metazoa</taxon>
        <taxon>Ecdysozoa</taxon>
        <taxon>Arthropoda</taxon>
        <taxon>Hexapoda</taxon>
        <taxon>Insecta</taxon>
        <taxon>Pterygota</taxon>
        <taxon>Neoptera</taxon>
        <taxon>Endopterygota</taxon>
        <taxon>Diptera</taxon>
        <taxon>Brachycera</taxon>
        <taxon>Muscomorpha</taxon>
        <taxon>Hippoboscoidea</taxon>
        <taxon>Glossinidae</taxon>
        <taxon>Glossina</taxon>
    </lineage>
</organism>
<dbReference type="AlphaFoldDB" id="A0A1A9ZQC0"/>
<dbReference type="EnsemblMetazoa" id="GPAI021795-RA">
    <property type="protein sequence ID" value="GPAI021795-PA"/>
    <property type="gene ID" value="GPAI021795"/>
</dbReference>
<proteinExistence type="predicted"/>
<evidence type="ECO:0000313" key="2">
    <source>
        <dbReference type="Proteomes" id="UP000092445"/>
    </source>
</evidence>